<dbReference type="Proteomes" id="UP000465601">
    <property type="component" value="Unassembled WGS sequence"/>
</dbReference>
<sequence length="45" mass="4963">MRKLCGISLLLLGIVGIILPILPGWIFIFAGWALLKSTPKAMYAY</sequence>
<organism evidence="2 3">
    <name type="scientific">Alkaliphilus serpentinus</name>
    <dbReference type="NCBI Taxonomy" id="1482731"/>
    <lineage>
        <taxon>Bacteria</taxon>
        <taxon>Bacillati</taxon>
        <taxon>Bacillota</taxon>
        <taxon>Clostridia</taxon>
        <taxon>Peptostreptococcales</taxon>
        <taxon>Natronincolaceae</taxon>
        <taxon>Alkaliphilus</taxon>
    </lineage>
</organism>
<reference evidence="2 3" key="1">
    <citation type="submission" date="2019-10" db="EMBL/GenBank/DDBJ databases">
        <title>Alkaliphilus serpentinus sp. nov. and Alkaliphilus pronyensis sp. nov., two novel anaerobic alkaliphilic species isolated from the serpentinized-hosted hydrothermal field of the Prony Bay (New Caledonia).</title>
        <authorList>
            <person name="Postec A."/>
        </authorList>
    </citation>
    <scope>NUCLEOTIDE SEQUENCE [LARGE SCALE GENOMIC DNA]</scope>
    <source>
        <strain evidence="2 3">LacT</strain>
    </source>
</reference>
<feature type="transmembrane region" description="Helical" evidence="1">
    <location>
        <begin position="7"/>
        <end position="35"/>
    </location>
</feature>
<dbReference type="RefSeq" id="WP_151867153.1">
    <property type="nucleotide sequence ID" value="NZ_WBZB01000063.1"/>
</dbReference>
<keyword evidence="1" id="KW-0472">Membrane</keyword>
<gene>
    <name evidence="2" type="ORF">F8153_14935</name>
</gene>
<comment type="caution">
    <text evidence="2">The sequence shown here is derived from an EMBL/GenBank/DDBJ whole genome shotgun (WGS) entry which is preliminary data.</text>
</comment>
<accession>A0A833HL95</accession>
<keyword evidence="1" id="KW-0812">Transmembrane</keyword>
<name>A0A833HL95_9FIRM</name>
<keyword evidence="1" id="KW-1133">Transmembrane helix</keyword>
<proteinExistence type="predicted"/>
<dbReference type="EMBL" id="WBZB01000063">
    <property type="protein sequence ID" value="KAB3525586.1"/>
    <property type="molecule type" value="Genomic_DNA"/>
</dbReference>
<evidence type="ECO:0000313" key="2">
    <source>
        <dbReference type="EMBL" id="KAB3525586.1"/>
    </source>
</evidence>
<evidence type="ECO:0000313" key="3">
    <source>
        <dbReference type="Proteomes" id="UP000465601"/>
    </source>
</evidence>
<protein>
    <recommendedName>
        <fullName evidence="4">DUF454 domain-containing protein</fullName>
    </recommendedName>
</protein>
<keyword evidence="3" id="KW-1185">Reference proteome</keyword>
<evidence type="ECO:0000256" key="1">
    <source>
        <dbReference type="SAM" id="Phobius"/>
    </source>
</evidence>
<evidence type="ECO:0008006" key="4">
    <source>
        <dbReference type="Google" id="ProtNLM"/>
    </source>
</evidence>
<dbReference type="AlphaFoldDB" id="A0A833HL95"/>